<dbReference type="PANTHER" id="PTHR21586:SF0">
    <property type="entry name" value="PP2C-LIKE DOMAIN-CONTAINING PROTEIN CG9801"/>
    <property type="match status" value="1"/>
</dbReference>
<organism evidence="3">
    <name type="scientific">Mesocestoides corti</name>
    <name type="common">Flatworm</name>
    <dbReference type="NCBI Taxonomy" id="53468"/>
    <lineage>
        <taxon>Eukaryota</taxon>
        <taxon>Metazoa</taxon>
        <taxon>Spiralia</taxon>
        <taxon>Lophotrochozoa</taxon>
        <taxon>Platyhelminthes</taxon>
        <taxon>Cestoda</taxon>
        <taxon>Eucestoda</taxon>
        <taxon>Cyclophyllidea</taxon>
        <taxon>Mesocestoididae</taxon>
        <taxon>Mesocestoides</taxon>
    </lineage>
</organism>
<dbReference type="InterPro" id="IPR053287">
    <property type="entry name" value="PP2C-like_domain"/>
</dbReference>
<feature type="region of interest" description="Disordered" evidence="1">
    <location>
        <begin position="323"/>
        <end position="343"/>
    </location>
</feature>
<feature type="region of interest" description="Disordered" evidence="1">
    <location>
        <begin position="443"/>
        <end position="466"/>
    </location>
</feature>
<dbReference type="AlphaFoldDB" id="A0A5K3EIK3"/>
<dbReference type="PANTHER" id="PTHR21586">
    <property type="entry name" value="TIPA"/>
    <property type="match status" value="1"/>
</dbReference>
<protein>
    <submittedName>
        <fullName evidence="3">PPM-type phosphatase domain-containing protein</fullName>
    </submittedName>
</protein>
<dbReference type="WBParaSite" id="MCU_000795-RA">
    <property type="protein sequence ID" value="MCU_000795-RA"/>
    <property type="gene ID" value="MCU_000795"/>
</dbReference>
<evidence type="ECO:0000259" key="2">
    <source>
        <dbReference type="PROSITE" id="PS51746"/>
    </source>
</evidence>
<sequence length="604" mass="66343">MGLEMESHKCAYLESLPSKSGHSAPLSSLRTFYTNDHKKATQMGENNGDTFLWKAASPSDLPPDAVMLIVTSRLLDRRVVAAMTGPDNGFQVAREWKDKSTSKTLVCGTHVIIDTWKEILHKRAYGRSISLYDTNPVTGRTSGDPIADAFVIKVRHSSAFLAVADGVNWGEAPMRAARCAINSIYEQLETKLFLGGPESLKIRNTKDAAELLFAAFRQAHVDIVAQTRGLSTLCVGLLLPVHLSERHRLQHARKSDTLVSPQTILESSLDGSGDSNMSKGCSALIVASVGDSQAFLLRDGTDAVELTGWVPVAHSTDVKVADGLRGGCDPEEPPERDFRDTGGALGPVYESGEPELRNLMCAVALCNPGDVVILGTDGLTDNFDPVVVRIAIPRPPDITFADENDASDDNALSSKPVLHFRHNWAKMAPISTPYTLPVWPKPPPPPPHSLSTDRPPVTPSPGGVSARSLNYTEQLELTWPERRQYVAKEITRLWYELEHTGSNEISSKEFAEALLKHVQYVTTEKRQFLEAPETTKLKAQFSRYLRKKNSAREDSASAGVEDATDTDKELRELERRRAWIMDTLRRLPGKLDHATVVVLQVSGG</sequence>
<name>A0A5K3EIK3_MESCO</name>
<accession>A0A5K3EIK3</accession>
<dbReference type="InterPro" id="IPR036457">
    <property type="entry name" value="PPM-type-like_dom_sf"/>
</dbReference>
<proteinExistence type="predicted"/>
<dbReference type="InterPro" id="IPR001932">
    <property type="entry name" value="PPM-type_phosphatase-like_dom"/>
</dbReference>
<feature type="domain" description="PPM-type phosphatase" evidence="2">
    <location>
        <begin position="128"/>
        <end position="601"/>
    </location>
</feature>
<evidence type="ECO:0000256" key="1">
    <source>
        <dbReference type="SAM" id="MobiDB-lite"/>
    </source>
</evidence>
<dbReference type="Gene3D" id="3.60.40.10">
    <property type="entry name" value="PPM-type phosphatase domain"/>
    <property type="match status" value="1"/>
</dbReference>
<evidence type="ECO:0000313" key="3">
    <source>
        <dbReference type="WBParaSite" id="MCU_000795-RA"/>
    </source>
</evidence>
<dbReference type="PROSITE" id="PS51746">
    <property type="entry name" value="PPM_2"/>
    <property type="match status" value="1"/>
</dbReference>
<dbReference type="SUPFAM" id="SSF81606">
    <property type="entry name" value="PP2C-like"/>
    <property type="match status" value="1"/>
</dbReference>
<dbReference type="SMART" id="SM00332">
    <property type="entry name" value="PP2Cc"/>
    <property type="match status" value="1"/>
</dbReference>
<reference evidence="3" key="1">
    <citation type="submission" date="2019-11" db="UniProtKB">
        <authorList>
            <consortium name="WormBaseParasite"/>
        </authorList>
    </citation>
    <scope>IDENTIFICATION</scope>
</reference>